<proteinExistence type="predicted"/>
<protein>
    <submittedName>
        <fullName evidence="2">PEP-CTERM protein-sorting domain-containing protein</fullName>
    </submittedName>
</protein>
<dbReference type="Pfam" id="PF07589">
    <property type="entry name" value="PEP-CTERM"/>
    <property type="match status" value="1"/>
</dbReference>
<reference evidence="2 3" key="1">
    <citation type="submission" date="2016-10" db="EMBL/GenBank/DDBJ databases">
        <authorList>
            <person name="de Groot N.N."/>
        </authorList>
    </citation>
    <scope>NUCLEOTIDE SEQUENCE [LARGE SCALE GENOMIC DNA]</scope>
    <source>
        <strain evidence="2 3">Nl14</strain>
    </source>
</reference>
<dbReference type="NCBIfam" id="TIGR02595">
    <property type="entry name" value="PEP_CTERM"/>
    <property type="match status" value="1"/>
</dbReference>
<dbReference type="AlphaFoldDB" id="A0A1I7I9Y2"/>
<dbReference type="Proteomes" id="UP000182649">
    <property type="component" value="Unassembled WGS sequence"/>
</dbReference>
<accession>A0A1I7I9Y2</accession>
<organism evidence="2 3">
    <name type="scientific">Nitrosospira multiformis</name>
    <dbReference type="NCBI Taxonomy" id="1231"/>
    <lineage>
        <taxon>Bacteria</taxon>
        <taxon>Pseudomonadati</taxon>
        <taxon>Pseudomonadota</taxon>
        <taxon>Betaproteobacteria</taxon>
        <taxon>Nitrosomonadales</taxon>
        <taxon>Nitrosomonadaceae</taxon>
        <taxon>Nitrosospira</taxon>
    </lineage>
</organism>
<gene>
    <name evidence="2" type="ORF">SAMN05216417_11651</name>
</gene>
<evidence type="ECO:0000313" key="3">
    <source>
        <dbReference type="Proteomes" id="UP000182649"/>
    </source>
</evidence>
<sequence length="113" mass="12445">MPAGRLPSGVSFNRFEDTPGHATLWSLASDRAPVDLNIFLPVDMAEAGWTLTRATEINDSGLIIGDAYNSRLDLQHAFVLSPVPEPETYALLLVGLGMICFLRYRRGSGYSFR</sequence>
<feature type="domain" description="Ice-binding protein C-terminal" evidence="1">
    <location>
        <begin position="82"/>
        <end position="106"/>
    </location>
</feature>
<name>A0A1I7I9Y2_9PROT</name>
<dbReference type="EMBL" id="FPBZ01000016">
    <property type="protein sequence ID" value="SFU69793.1"/>
    <property type="molecule type" value="Genomic_DNA"/>
</dbReference>
<evidence type="ECO:0000259" key="1">
    <source>
        <dbReference type="Pfam" id="PF07589"/>
    </source>
</evidence>
<evidence type="ECO:0000313" key="2">
    <source>
        <dbReference type="EMBL" id="SFU69793.1"/>
    </source>
</evidence>
<dbReference type="InterPro" id="IPR013424">
    <property type="entry name" value="Ice-binding_C"/>
</dbReference>